<dbReference type="EnsemblMetazoa" id="SMAR007973-RA">
    <property type="protein sequence ID" value="SMAR007973-PA"/>
    <property type="gene ID" value="SMAR007973"/>
</dbReference>
<dbReference type="Gene3D" id="2.30.42.10">
    <property type="match status" value="1"/>
</dbReference>
<dbReference type="EMBL" id="JH431816">
    <property type="status" value="NOT_ANNOTATED_CDS"/>
    <property type="molecule type" value="Genomic_DNA"/>
</dbReference>
<dbReference type="SUPFAM" id="SSF50156">
    <property type="entry name" value="PDZ domain-like"/>
    <property type="match status" value="1"/>
</dbReference>
<dbReference type="Pfam" id="PF00595">
    <property type="entry name" value="PDZ"/>
    <property type="match status" value="1"/>
</dbReference>
<protein>
    <recommendedName>
        <fullName evidence="1">PDZ domain-containing protein</fullName>
    </recommendedName>
</protein>
<evidence type="ECO:0000313" key="3">
    <source>
        <dbReference type="Proteomes" id="UP000014500"/>
    </source>
</evidence>
<dbReference type="InterPro" id="IPR036034">
    <property type="entry name" value="PDZ_sf"/>
</dbReference>
<dbReference type="HOGENOM" id="CLU_149433_3_1_1"/>
<proteinExistence type="predicted"/>
<dbReference type="PhylomeDB" id="T1J316"/>
<name>T1J316_STRMM</name>
<organism evidence="2 3">
    <name type="scientific">Strigamia maritima</name>
    <name type="common">European centipede</name>
    <name type="synonym">Geophilus maritimus</name>
    <dbReference type="NCBI Taxonomy" id="126957"/>
    <lineage>
        <taxon>Eukaryota</taxon>
        <taxon>Metazoa</taxon>
        <taxon>Ecdysozoa</taxon>
        <taxon>Arthropoda</taxon>
        <taxon>Myriapoda</taxon>
        <taxon>Chilopoda</taxon>
        <taxon>Pleurostigmophora</taxon>
        <taxon>Geophilomorpha</taxon>
        <taxon>Linotaeniidae</taxon>
        <taxon>Strigamia</taxon>
    </lineage>
</organism>
<evidence type="ECO:0000259" key="1">
    <source>
        <dbReference type="PROSITE" id="PS50106"/>
    </source>
</evidence>
<dbReference type="Proteomes" id="UP000014500">
    <property type="component" value="Unassembled WGS sequence"/>
</dbReference>
<dbReference type="InterPro" id="IPR001478">
    <property type="entry name" value="PDZ"/>
</dbReference>
<reference evidence="2" key="2">
    <citation type="submission" date="2015-02" db="UniProtKB">
        <authorList>
            <consortium name="EnsemblMetazoa"/>
        </authorList>
    </citation>
    <scope>IDENTIFICATION</scope>
</reference>
<accession>T1J316</accession>
<sequence length="93" mass="10337">MIHVMDMGELVNILLQRCDSSIPWGFNVQGKNQNGYGYVIYVDKVTPGTIASNYLKNGDIILSLSKEHARDLANKDLDQVIKQAGNCLELIIT</sequence>
<feature type="domain" description="PDZ" evidence="1">
    <location>
        <begin position="12"/>
        <end position="93"/>
    </location>
</feature>
<dbReference type="AlphaFoldDB" id="T1J316"/>
<reference evidence="3" key="1">
    <citation type="submission" date="2011-05" db="EMBL/GenBank/DDBJ databases">
        <authorList>
            <person name="Richards S.R."/>
            <person name="Qu J."/>
            <person name="Jiang H."/>
            <person name="Jhangiani S.N."/>
            <person name="Agravi P."/>
            <person name="Goodspeed R."/>
            <person name="Gross S."/>
            <person name="Mandapat C."/>
            <person name="Jackson L."/>
            <person name="Mathew T."/>
            <person name="Pu L."/>
            <person name="Thornton R."/>
            <person name="Saada N."/>
            <person name="Wilczek-Boney K.B."/>
            <person name="Lee S."/>
            <person name="Kovar C."/>
            <person name="Wu Y."/>
            <person name="Scherer S.E."/>
            <person name="Worley K.C."/>
            <person name="Muzny D.M."/>
            <person name="Gibbs R."/>
        </authorList>
    </citation>
    <scope>NUCLEOTIDE SEQUENCE</scope>
    <source>
        <strain evidence="3">Brora</strain>
    </source>
</reference>
<keyword evidence="3" id="KW-1185">Reference proteome</keyword>
<dbReference type="PROSITE" id="PS50106">
    <property type="entry name" value="PDZ"/>
    <property type="match status" value="1"/>
</dbReference>
<evidence type="ECO:0000313" key="2">
    <source>
        <dbReference type="EnsemblMetazoa" id="SMAR007973-PA"/>
    </source>
</evidence>